<dbReference type="InParanoid" id="A0A2R5GVH8"/>
<organism evidence="1 2">
    <name type="scientific">Hondaea fermentalgiana</name>
    <dbReference type="NCBI Taxonomy" id="2315210"/>
    <lineage>
        <taxon>Eukaryota</taxon>
        <taxon>Sar</taxon>
        <taxon>Stramenopiles</taxon>
        <taxon>Bigyra</taxon>
        <taxon>Labyrinthulomycetes</taxon>
        <taxon>Thraustochytrida</taxon>
        <taxon>Thraustochytriidae</taxon>
        <taxon>Hondaea</taxon>
    </lineage>
</organism>
<sequence length="76" mass="8245">MSAAQAQRDADALAGETEAVVTSVSTLFEKVLVQAKDVNDLCESMREQASFFARWNRLLADGARKSALRAQTAEQA</sequence>
<evidence type="ECO:0000313" key="1">
    <source>
        <dbReference type="EMBL" id="GBG33778.1"/>
    </source>
</evidence>
<evidence type="ECO:0000313" key="2">
    <source>
        <dbReference type="Proteomes" id="UP000241890"/>
    </source>
</evidence>
<dbReference type="AlphaFoldDB" id="A0A2R5GVH8"/>
<reference evidence="1 2" key="1">
    <citation type="submission" date="2017-12" db="EMBL/GenBank/DDBJ databases">
        <title>Sequencing, de novo assembly and annotation of complete genome of a new Thraustochytrid species, strain FCC1311.</title>
        <authorList>
            <person name="Sedici K."/>
            <person name="Godart F."/>
            <person name="Aiese Cigliano R."/>
            <person name="Sanseverino W."/>
            <person name="Barakat M."/>
            <person name="Ortet P."/>
            <person name="Marechal E."/>
            <person name="Cagnac O."/>
            <person name="Amato A."/>
        </authorList>
    </citation>
    <scope>NUCLEOTIDE SEQUENCE [LARGE SCALE GENOMIC DNA]</scope>
</reference>
<keyword evidence="2" id="KW-1185">Reference proteome</keyword>
<comment type="caution">
    <text evidence="1">The sequence shown here is derived from an EMBL/GenBank/DDBJ whole genome shotgun (WGS) entry which is preliminary data.</text>
</comment>
<proteinExistence type="predicted"/>
<accession>A0A2R5GVH8</accession>
<name>A0A2R5GVH8_9STRA</name>
<dbReference type="EMBL" id="BEYU01000169">
    <property type="protein sequence ID" value="GBG33778.1"/>
    <property type="molecule type" value="Genomic_DNA"/>
</dbReference>
<protein>
    <submittedName>
        <fullName evidence="1">Uncharacterized protein</fullName>
    </submittedName>
</protein>
<dbReference type="Proteomes" id="UP000241890">
    <property type="component" value="Unassembled WGS sequence"/>
</dbReference>
<gene>
    <name evidence="1" type="ORF">FCC1311_100012</name>
</gene>